<dbReference type="Gramene" id="PGSC0003DMT400087159">
    <property type="protein sequence ID" value="PGSC0003DMT400087159"/>
    <property type="gene ID" value="PGSC0003DMG400036730"/>
</dbReference>
<dbReference type="PaxDb" id="4113-PGSC0003DMT400087159"/>
<reference evidence="3" key="1">
    <citation type="journal article" date="2011" name="Nature">
        <title>Genome sequence and analysis of the tuber crop potato.</title>
        <authorList>
            <consortium name="The Potato Genome Sequencing Consortium"/>
        </authorList>
    </citation>
    <scope>NUCLEOTIDE SEQUENCE [LARGE SCALE GENOMIC DNA]</scope>
    <source>
        <strain evidence="3">cv. DM1-3 516 R44</strain>
    </source>
</reference>
<sequence length="95" mass="10558">MVVEKALIWTKNKWSESGKGRIKFLRGFKLVSRESSGGYTQTLLRRLIVKTRYYGVRPVGLVNAPAKECAARGRSPGRGRGRARGRGRGRVVPTS</sequence>
<evidence type="ECO:0000313" key="2">
    <source>
        <dbReference type="EnsemblPlants" id="PGSC0003DMT400087159"/>
    </source>
</evidence>
<dbReference type="Proteomes" id="UP000011115">
    <property type="component" value="Unassembled WGS sequence"/>
</dbReference>
<feature type="region of interest" description="Disordered" evidence="1">
    <location>
        <begin position="70"/>
        <end position="95"/>
    </location>
</feature>
<keyword evidence="3" id="KW-1185">Reference proteome</keyword>
<protein>
    <submittedName>
        <fullName evidence="2">'chromo' domain containing protein</fullName>
    </submittedName>
</protein>
<proteinExistence type="predicted"/>
<dbReference type="AlphaFoldDB" id="M1DD99"/>
<name>M1DD99_SOLTU</name>
<feature type="compositionally biased region" description="Basic residues" evidence="1">
    <location>
        <begin position="75"/>
        <end position="89"/>
    </location>
</feature>
<dbReference type="HOGENOM" id="CLU_2376860_0_0_1"/>
<dbReference type="InParanoid" id="M1DD99"/>
<evidence type="ECO:0000256" key="1">
    <source>
        <dbReference type="SAM" id="MobiDB-lite"/>
    </source>
</evidence>
<dbReference type="EnsemblPlants" id="PGSC0003DMT400087159">
    <property type="protein sequence ID" value="PGSC0003DMT400087159"/>
    <property type="gene ID" value="PGSC0003DMG400036730"/>
</dbReference>
<reference evidence="2" key="2">
    <citation type="submission" date="2015-06" db="UniProtKB">
        <authorList>
            <consortium name="EnsemblPlants"/>
        </authorList>
    </citation>
    <scope>IDENTIFICATION</scope>
    <source>
        <strain evidence="2">DM1-3 516 R44</strain>
    </source>
</reference>
<organism evidence="2 3">
    <name type="scientific">Solanum tuberosum</name>
    <name type="common">Potato</name>
    <dbReference type="NCBI Taxonomy" id="4113"/>
    <lineage>
        <taxon>Eukaryota</taxon>
        <taxon>Viridiplantae</taxon>
        <taxon>Streptophyta</taxon>
        <taxon>Embryophyta</taxon>
        <taxon>Tracheophyta</taxon>
        <taxon>Spermatophyta</taxon>
        <taxon>Magnoliopsida</taxon>
        <taxon>eudicotyledons</taxon>
        <taxon>Gunneridae</taxon>
        <taxon>Pentapetalae</taxon>
        <taxon>asterids</taxon>
        <taxon>lamiids</taxon>
        <taxon>Solanales</taxon>
        <taxon>Solanaceae</taxon>
        <taxon>Solanoideae</taxon>
        <taxon>Solaneae</taxon>
        <taxon>Solanum</taxon>
    </lineage>
</organism>
<accession>M1DD99</accession>
<evidence type="ECO:0000313" key="3">
    <source>
        <dbReference type="Proteomes" id="UP000011115"/>
    </source>
</evidence>